<proteinExistence type="predicted"/>
<sequence>MKKEQLLEEIESALFNSKGKISYQDLKNLDHEEGTEIEENILFFNAMKDYADKKHFLSTLHSIQNNLPDTEEKTPGKVVSFFQKYKKVTAIAASIAGITAITITGVTNYFSPKTDESKIQQLSRDIEIIKKTQAVQSSRIKEVASKIPKGAVVKSGGSAFLIDTKGYFITNAHVLNGQGAIVTNTKGQDFKTSIVYVDQTRDLAILKISDKDFKPSKSLPYDIKRNKLDLGQDIFTLGYPRNEIVYNTGYVSAATGFDGDTSTIQVSMMANPGNSGGPIFNKEGQIIGVLSTRETKSEGVSFAIKANEIYQTLDDWKKSDTSAISLKLKESKSLKNTPRTSQIKELEDYIYLVKVY</sequence>
<dbReference type="InterPro" id="IPR043504">
    <property type="entry name" value="Peptidase_S1_PA_chymotrypsin"/>
</dbReference>
<dbReference type="RefSeq" id="WP_131330098.1">
    <property type="nucleotide sequence ID" value="NZ_CP044016.1"/>
</dbReference>
<keyword evidence="2" id="KW-1185">Reference proteome</keyword>
<dbReference type="InterPro" id="IPR001940">
    <property type="entry name" value="Peptidase_S1C"/>
</dbReference>
<dbReference type="AlphaFoldDB" id="A0A5P2G5P9"/>
<name>A0A5P2G5P9_9BACT</name>
<dbReference type="EMBL" id="CP044016">
    <property type="protein sequence ID" value="QES89152.1"/>
    <property type="molecule type" value="Genomic_DNA"/>
</dbReference>
<gene>
    <name evidence="1" type="ORF">E0W69_010930</name>
</gene>
<accession>A0A5P2G5P9</accession>
<dbReference type="PANTHER" id="PTHR43019:SF23">
    <property type="entry name" value="PROTEASE DO-LIKE 5, CHLOROPLASTIC"/>
    <property type="match status" value="1"/>
</dbReference>
<dbReference type="Gene3D" id="2.40.10.10">
    <property type="entry name" value="Trypsin-like serine proteases"/>
    <property type="match status" value="2"/>
</dbReference>
<organism evidence="1 2">
    <name type="scientific">Rhizosphaericola mali</name>
    <dbReference type="NCBI Taxonomy" id="2545455"/>
    <lineage>
        <taxon>Bacteria</taxon>
        <taxon>Pseudomonadati</taxon>
        <taxon>Bacteroidota</taxon>
        <taxon>Chitinophagia</taxon>
        <taxon>Chitinophagales</taxon>
        <taxon>Chitinophagaceae</taxon>
        <taxon>Rhizosphaericola</taxon>
    </lineage>
</organism>
<dbReference type="GO" id="GO:0004252">
    <property type="term" value="F:serine-type endopeptidase activity"/>
    <property type="evidence" value="ECO:0007669"/>
    <property type="project" value="InterPro"/>
</dbReference>
<protein>
    <submittedName>
        <fullName evidence="1">Trypsin-like peptidase domain-containing protein</fullName>
    </submittedName>
</protein>
<evidence type="ECO:0000313" key="1">
    <source>
        <dbReference type="EMBL" id="QES89152.1"/>
    </source>
</evidence>
<dbReference type="InterPro" id="IPR009003">
    <property type="entry name" value="Peptidase_S1_PA"/>
</dbReference>
<evidence type="ECO:0000313" key="2">
    <source>
        <dbReference type="Proteomes" id="UP000292424"/>
    </source>
</evidence>
<dbReference type="GO" id="GO:0006508">
    <property type="term" value="P:proteolysis"/>
    <property type="evidence" value="ECO:0007669"/>
    <property type="project" value="InterPro"/>
</dbReference>
<dbReference type="PANTHER" id="PTHR43019">
    <property type="entry name" value="SERINE ENDOPROTEASE DEGS"/>
    <property type="match status" value="1"/>
</dbReference>
<dbReference type="Pfam" id="PF13365">
    <property type="entry name" value="Trypsin_2"/>
    <property type="match status" value="1"/>
</dbReference>
<dbReference type="Proteomes" id="UP000292424">
    <property type="component" value="Chromosome"/>
</dbReference>
<reference evidence="1 2" key="1">
    <citation type="submission" date="2019-09" db="EMBL/GenBank/DDBJ databases">
        <title>Complete genome sequence of Arachidicoccus sp. B3-10 isolated from apple orchard soil.</title>
        <authorList>
            <person name="Kim H.S."/>
            <person name="Han K.-I."/>
            <person name="Suh M.K."/>
            <person name="Lee K.C."/>
            <person name="Eom M.K."/>
            <person name="Kim J.-S."/>
            <person name="Kang S.W."/>
            <person name="Sin Y."/>
            <person name="Lee J.-S."/>
        </authorList>
    </citation>
    <scope>NUCLEOTIDE SEQUENCE [LARGE SCALE GENOMIC DNA]</scope>
    <source>
        <strain evidence="1 2">B3-10</strain>
    </source>
</reference>
<dbReference type="PRINTS" id="PR00834">
    <property type="entry name" value="PROTEASES2C"/>
</dbReference>
<dbReference type="OrthoDB" id="9766361at2"/>
<dbReference type="KEGG" id="arac:E0W69_010930"/>
<dbReference type="SUPFAM" id="SSF50494">
    <property type="entry name" value="Trypsin-like serine proteases"/>
    <property type="match status" value="1"/>
</dbReference>